<reference evidence="2" key="1">
    <citation type="submission" date="2018-10" db="EMBL/GenBank/DDBJ databases">
        <title>Hidden diversity of soil giant viruses.</title>
        <authorList>
            <person name="Schulz F."/>
            <person name="Alteio L."/>
            <person name="Goudeau D."/>
            <person name="Ryan E.M."/>
            <person name="Malmstrom R.R."/>
            <person name="Blanchard J."/>
            <person name="Woyke T."/>
        </authorList>
    </citation>
    <scope>NUCLEOTIDE SEQUENCE</scope>
    <source>
        <strain evidence="2">SYV1</strain>
    </source>
</reference>
<name>A0A3G5AK71_9VIRU</name>
<feature type="region of interest" description="Disordered" evidence="1">
    <location>
        <begin position="34"/>
        <end position="65"/>
    </location>
</feature>
<dbReference type="EMBL" id="MK072531">
    <property type="protein sequence ID" value="AYV87101.1"/>
    <property type="molecule type" value="Genomic_DNA"/>
</dbReference>
<feature type="compositionally biased region" description="Acidic residues" evidence="1">
    <location>
        <begin position="130"/>
        <end position="139"/>
    </location>
</feature>
<gene>
    <name evidence="2" type="ORF">Sylvanvirus25_3</name>
</gene>
<feature type="region of interest" description="Disordered" evidence="1">
    <location>
        <begin position="99"/>
        <end position="142"/>
    </location>
</feature>
<organism evidence="2">
    <name type="scientific">Sylvanvirus sp</name>
    <dbReference type="NCBI Taxonomy" id="2487774"/>
    <lineage>
        <taxon>Viruses</taxon>
    </lineage>
</organism>
<accession>A0A3G5AK71</accession>
<evidence type="ECO:0000256" key="1">
    <source>
        <dbReference type="SAM" id="MobiDB-lite"/>
    </source>
</evidence>
<evidence type="ECO:0000313" key="2">
    <source>
        <dbReference type="EMBL" id="AYV87101.1"/>
    </source>
</evidence>
<proteinExistence type="predicted"/>
<protein>
    <submittedName>
        <fullName evidence="2">Uncharacterized protein</fullName>
    </submittedName>
</protein>
<sequence>MSRRFSLANIGKSILSPTLLTRTLMTTSDDTKEVLNSTGHLTPLDSRSSTNPSTPTPKSPRLLDGSSLAVDINTLHTQEADIHWQHLLQKLQKQQISSSSEPLLSIQITGPDNEPLFDNDENSDIKEDNENNNDEDEVQESTFTYHAIGE</sequence>